<keyword evidence="7" id="KW-0378">Hydrolase</keyword>
<keyword evidence="6" id="KW-0255">Endonuclease</keyword>
<comment type="similarity">
    <text evidence="1">Belongs to the beta type-B retroviral polymerase family. HERV class-II K(HML-2) pol subfamily.</text>
</comment>
<dbReference type="GO" id="GO:0035613">
    <property type="term" value="F:RNA stem-loop binding"/>
    <property type="evidence" value="ECO:0007669"/>
    <property type="project" value="TreeGrafter"/>
</dbReference>
<dbReference type="Gene3D" id="3.10.10.10">
    <property type="entry name" value="HIV Type 1 Reverse Transcriptase, subunit A, domain 1"/>
    <property type="match status" value="1"/>
</dbReference>
<keyword evidence="8" id="KW-0695">RNA-directed DNA polymerase</keyword>
<sequence>WPLKGHQLKALNTLVEEQLRKGNIEPSNSAWNSLVFVIRKPGTDKGRLLHDLWRINEVIEDMGPLQPGMPSTSMLPRQWKSAVIDIKDCFFQTPLHPDDAPRFAFSVPSINQEAPMQHYWRVLLQGMKNSPTICQWYVAHILSPVRKWAARAMILHYMDDVLVCAPTQQYLEWTLSEVIGALEANGFEIQAEKVQKTSPFKYLGVKIEEQTVTPQQLKISDNPRTLQELHQLCGSISWVRLLLGLTTEDLAPLSNSL</sequence>
<dbReference type="PANTHER" id="PTHR41694:SF3">
    <property type="entry name" value="RNA-DIRECTED DNA POLYMERASE-RELATED"/>
    <property type="match status" value="1"/>
</dbReference>
<dbReference type="SUPFAM" id="SSF56672">
    <property type="entry name" value="DNA/RNA polymerases"/>
    <property type="match status" value="1"/>
</dbReference>
<reference evidence="10 11" key="1">
    <citation type="submission" date="2014-04" db="EMBL/GenBank/DDBJ databases">
        <title>Genome evolution of avian class.</title>
        <authorList>
            <person name="Zhang G."/>
            <person name="Li C."/>
        </authorList>
    </citation>
    <scope>NUCLEOTIDE SEQUENCE [LARGE SCALE GENOMIC DNA]</scope>
    <source>
        <strain evidence="10">BGI_N302</strain>
    </source>
</reference>
<evidence type="ECO:0000256" key="8">
    <source>
        <dbReference type="ARBA" id="ARBA00022918"/>
    </source>
</evidence>
<gene>
    <name evidence="10" type="ORF">N302_10490</name>
</gene>
<feature type="non-terminal residue" evidence="10">
    <location>
        <position position="257"/>
    </location>
</feature>
<dbReference type="AlphaFoldDB" id="A0A091EK41"/>
<evidence type="ECO:0000256" key="1">
    <source>
        <dbReference type="ARBA" id="ARBA00010879"/>
    </source>
</evidence>
<evidence type="ECO:0000313" key="10">
    <source>
        <dbReference type="EMBL" id="KFO56744.1"/>
    </source>
</evidence>
<dbReference type="Pfam" id="PF00078">
    <property type="entry name" value="RVT_1"/>
    <property type="match status" value="1"/>
</dbReference>
<keyword evidence="11" id="KW-1185">Reference proteome</keyword>
<dbReference type="EMBL" id="KK718448">
    <property type="protein sequence ID" value="KFO56744.1"/>
    <property type="molecule type" value="Genomic_DNA"/>
</dbReference>
<feature type="non-terminal residue" evidence="10">
    <location>
        <position position="1"/>
    </location>
</feature>
<keyword evidence="3" id="KW-0808">Transferase</keyword>
<evidence type="ECO:0000256" key="7">
    <source>
        <dbReference type="ARBA" id="ARBA00022801"/>
    </source>
</evidence>
<evidence type="ECO:0000313" key="11">
    <source>
        <dbReference type="Proteomes" id="UP000052976"/>
    </source>
</evidence>
<dbReference type="InterPro" id="IPR043502">
    <property type="entry name" value="DNA/RNA_pol_sf"/>
</dbReference>
<evidence type="ECO:0000256" key="6">
    <source>
        <dbReference type="ARBA" id="ARBA00022759"/>
    </source>
</evidence>
<keyword evidence="5" id="KW-0540">Nuclease</keyword>
<evidence type="ECO:0000256" key="3">
    <source>
        <dbReference type="ARBA" id="ARBA00022679"/>
    </source>
</evidence>
<dbReference type="Gene3D" id="3.30.70.270">
    <property type="match status" value="2"/>
</dbReference>
<dbReference type="Pfam" id="PF06817">
    <property type="entry name" value="RVT_thumb"/>
    <property type="match status" value="1"/>
</dbReference>
<feature type="domain" description="Reverse transcriptase" evidence="9">
    <location>
        <begin position="19"/>
        <end position="207"/>
    </location>
</feature>
<evidence type="ECO:0000256" key="4">
    <source>
        <dbReference type="ARBA" id="ARBA00022695"/>
    </source>
</evidence>
<dbReference type="GO" id="GO:0004523">
    <property type="term" value="F:RNA-DNA hybrid ribonuclease activity"/>
    <property type="evidence" value="ECO:0007669"/>
    <property type="project" value="UniProtKB-EC"/>
</dbReference>
<protein>
    <recommendedName>
        <fullName evidence="2">ribonuclease H</fullName>
        <ecNumber evidence="2">3.1.26.4</ecNumber>
    </recommendedName>
</protein>
<dbReference type="InterPro" id="IPR010661">
    <property type="entry name" value="RVT_thumb"/>
</dbReference>
<evidence type="ECO:0000256" key="2">
    <source>
        <dbReference type="ARBA" id="ARBA00012180"/>
    </source>
</evidence>
<dbReference type="Proteomes" id="UP000052976">
    <property type="component" value="Unassembled WGS sequence"/>
</dbReference>
<dbReference type="InterPro" id="IPR000477">
    <property type="entry name" value="RT_dom"/>
</dbReference>
<keyword evidence="4" id="KW-0548">Nucleotidyltransferase</keyword>
<dbReference type="PROSITE" id="PS50878">
    <property type="entry name" value="RT_POL"/>
    <property type="match status" value="1"/>
</dbReference>
<evidence type="ECO:0000256" key="5">
    <source>
        <dbReference type="ARBA" id="ARBA00022722"/>
    </source>
</evidence>
<evidence type="ECO:0000259" key="9">
    <source>
        <dbReference type="PROSITE" id="PS50878"/>
    </source>
</evidence>
<dbReference type="GO" id="GO:0003964">
    <property type="term" value="F:RNA-directed DNA polymerase activity"/>
    <property type="evidence" value="ECO:0007669"/>
    <property type="project" value="UniProtKB-KW"/>
</dbReference>
<dbReference type="PANTHER" id="PTHR41694">
    <property type="entry name" value="ENDOGENOUS RETROVIRUS GROUP K MEMBER POL PROTEIN"/>
    <property type="match status" value="1"/>
</dbReference>
<proteinExistence type="inferred from homology"/>
<dbReference type="InterPro" id="IPR043128">
    <property type="entry name" value="Rev_trsase/Diguanyl_cyclase"/>
</dbReference>
<name>A0A091EK41_CORBR</name>
<dbReference type="EC" id="3.1.26.4" evidence="2"/>
<accession>A0A091EK41</accession>
<organism evidence="10 11">
    <name type="scientific">Corvus brachyrhynchos</name>
    <name type="common">American crow</name>
    <dbReference type="NCBI Taxonomy" id="85066"/>
    <lineage>
        <taxon>Eukaryota</taxon>
        <taxon>Metazoa</taxon>
        <taxon>Chordata</taxon>
        <taxon>Craniata</taxon>
        <taxon>Vertebrata</taxon>
        <taxon>Euteleostomi</taxon>
        <taxon>Archelosauria</taxon>
        <taxon>Archosauria</taxon>
        <taxon>Dinosauria</taxon>
        <taxon>Saurischia</taxon>
        <taxon>Theropoda</taxon>
        <taxon>Coelurosauria</taxon>
        <taxon>Aves</taxon>
        <taxon>Neognathae</taxon>
        <taxon>Neoaves</taxon>
        <taxon>Telluraves</taxon>
        <taxon>Australaves</taxon>
        <taxon>Passeriformes</taxon>
        <taxon>Corvoidea</taxon>
        <taxon>Corvidae</taxon>
        <taxon>Corvus</taxon>
    </lineage>
</organism>
<dbReference type="STRING" id="85066.A0A091EK41"/>